<protein>
    <recommendedName>
        <fullName evidence="1">Alanine racemase N-terminal domain-containing protein</fullName>
    </recommendedName>
</protein>
<evidence type="ECO:0000313" key="2">
    <source>
        <dbReference type="EMBL" id="KAK8732513.1"/>
    </source>
</evidence>
<dbReference type="InterPro" id="IPR029066">
    <property type="entry name" value="PLP-binding_barrel"/>
</dbReference>
<comment type="caution">
    <text evidence="2">The sequence shown here is derived from an EMBL/GenBank/DDBJ whole genome shotgun (WGS) entry which is preliminary data.</text>
</comment>
<reference evidence="2 3" key="1">
    <citation type="journal article" date="2024" name="BMC Genomics">
        <title>Genome assembly of redclaw crayfish (Cherax quadricarinatus) provides insights into its immune adaptation and hypoxia tolerance.</title>
        <authorList>
            <person name="Liu Z."/>
            <person name="Zheng J."/>
            <person name="Li H."/>
            <person name="Fang K."/>
            <person name="Wang S."/>
            <person name="He J."/>
            <person name="Zhou D."/>
            <person name="Weng S."/>
            <person name="Chi M."/>
            <person name="Gu Z."/>
            <person name="He J."/>
            <person name="Li F."/>
            <person name="Wang M."/>
        </authorList>
    </citation>
    <scope>NUCLEOTIDE SEQUENCE [LARGE SCALE GENOMIC DNA]</scope>
    <source>
        <strain evidence="2">ZL_2023a</strain>
    </source>
</reference>
<accession>A0AAW0WY15</accession>
<gene>
    <name evidence="2" type="ORF">OTU49_006793</name>
</gene>
<dbReference type="Gene3D" id="3.20.20.10">
    <property type="entry name" value="Alanine racemase"/>
    <property type="match status" value="1"/>
</dbReference>
<dbReference type="InterPro" id="IPR001608">
    <property type="entry name" value="Ala_racemase_N"/>
</dbReference>
<dbReference type="EMBL" id="JARKIK010000056">
    <property type="protein sequence ID" value="KAK8732513.1"/>
    <property type="molecule type" value="Genomic_DNA"/>
</dbReference>
<feature type="domain" description="Alanine racemase N-terminal" evidence="1">
    <location>
        <begin position="12"/>
        <end position="148"/>
    </location>
</feature>
<dbReference type="PANTHER" id="PTHR28004:SF2">
    <property type="entry name" value="D-SERINE DEHYDRATASE"/>
    <property type="match status" value="1"/>
</dbReference>
<evidence type="ECO:0000313" key="3">
    <source>
        <dbReference type="Proteomes" id="UP001445076"/>
    </source>
</evidence>
<keyword evidence="3" id="KW-1185">Reference proteome</keyword>
<proteinExistence type="predicted"/>
<dbReference type="GO" id="GO:0008721">
    <property type="term" value="F:D-serine ammonia-lyase activity"/>
    <property type="evidence" value="ECO:0007669"/>
    <property type="project" value="TreeGrafter"/>
</dbReference>
<dbReference type="Pfam" id="PF01168">
    <property type="entry name" value="Ala_racemase_N"/>
    <property type="match status" value="1"/>
</dbReference>
<feature type="non-terminal residue" evidence="2">
    <location>
        <position position="1"/>
    </location>
</feature>
<organism evidence="2 3">
    <name type="scientific">Cherax quadricarinatus</name>
    <name type="common">Australian red claw crayfish</name>
    <dbReference type="NCBI Taxonomy" id="27406"/>
    <lineage>
        <taxon>Eukaryota</taxon>
        <taxon>Metazoa</taxon>
        <taxon>Ecdysozoa</taxon>
        <taxon>Arthropoda</taxon>
        <taxon>Crustacea</taxon>
        <taxon>Multicrustacea</taxon>
        <taxon>Malacostraca</taxon>
        <taxon>Eumalacostraca</taxon>
        <taxon>Eucarida</taxon>
        <taxon>Decapoda</taxon>
        <taxon>Pleocyemata</taxon>
        <taxon>Astacidea</taxon>
        <taxon>Parastacoidea</taxon>
        <taxon>Parastacidae</taxon>
        <taxon>Cherax</taxon>
    </lineage>
</organism>
<dbReference type="InterPro" id="IPR042208">
    <property type="entry name" value="D-ser_dehydrat-like_sf"/>
</dbReference>
<dbReference type="Proteomes" id="UP001445076">
    <property type="component" value="Unassembled WGS sequence"/>
</dbReference>
<evidence type="ECO:0000259" key="1">
    <source>
        <dbReference type="Pfam" id="PF01168"/>
    </source>
</evidence>
<sequence>PRVTAFSKQLEKFHVIIDSELAVKMLRDAPSPGKNWSAFLKVDCGNNRAGVWWKDEAGVDLAVLLQNSPNIDFAGVYVHCGNSYHTSSSEEVIQVLDDTIERLMTFVNHVRQRGVTCSTVGIGSTPTCRKPTDRMKSLTELHPGNYAFLDVQQWSLGSCTEEDIACCVATRVIGHYPRRNQSCATAAMHSVYYVVEGDTVVEEWRPTRGW</sequence>
<dbReference type="SUPFAM" id="SSF51419">
    <property type="entry name" value="PLP-binding barrel"/>
    <property type="match status" value="1"/>
</dbReference>
<dbReference type="PANTHER" id="PTHR28004">
    <property type="entry name" value="ZGC:162816-RELATED"/>
    <property type="match status" value="1"/>
</dbReference>
<dbReference type="GO" id="GO:0036088">
    <property type="term" value="P:D-serine catabolic process"/>
    <property type="evidence" value="ECO:0007669"/>
    <property type="project" value="TreeGrafter"/>
</dbReference>
<name>A0AAW0WY15_CHEQU</name>
<dbReference type="AlphaFoldDB" id="A0AAW0WY15"/>
<dbReference type="Gene3D" id="2.40.37.20">
    <property type="entry name" value="D-serine dehydratase-like domain"/>
    <property type="match status" value="1"/>
</dbReference>
<dbReference type="InterPro" id="IPR051466">
    <property type="entry name" value="D-amino_acid_metab_enzyme"/>
</dbReference>